<dbReference type="NCBIfam" id="TIGR00275">
    <property type="entry name" value="aminoacetone oxidase family FAD-binding enzyme"/>
    <property type="match status" value="1"/>
</dbReference>
<name>A0A9D2GHU1_9FIRM</name>
<protein>
    <submittedName>
        <fullName evidence="6">Aminoacetone oxidase family FAD-binding enzyme</fullName>
    </submittedName>
</protein>
<proteinExistence type="predicted"/>
<sequence>MFPIMTGGNAMSDVIVIGGGASGLAAAIEAARGGCSVTVLEQKERTGKKILATGNGRCNLTNLYMDPYACYRGGNPGFTAQILEQVTVDETLDWFRDLGIPTKDRNGYVYPRSDQAAAVAEALVLEAEHLGVKILCGFRAEAIVPVSRPNFKGFQVTGSRGDAEGLPAKKAGSHFRYEGNSLILAAGSKAAPATGSDGSGYRLAESLGHEIVTPLPALVQLVCRGRVFRQLAGIRTDALVRLLLDGQETARDRGEVQLTDYGISGIPVFQVSRFASRGLHQGRLAEAVLDFLPDLAPEETVNVLFKRRERLAYRPGDTFLSGLLAKKLGCVLLSAAGISLTDPAGWISDKKLEKLAGQLKGFRTEVTGTKSFDSAQICCGGADVSQVDPASMESKLHPGLYLTGELLDVDGICGGYNLQWAWSTGILAGRSAAGRKEEIV</sequence>
<dbReference type="EMBL" id="DXBC01000077">
    <property type="protein sequence ID" value="HIZ79150.1"/>
    <property type="molecule type" value="Genomic_DNA"/>
</dbReference>
<dbReference type="Gene3D" id="1.10.8.260">
    <property type="entry name" value="HI0933 insert domain-like"/>
    <property type="match status" value="1"/>
</dbReference>
<reference evidence="6" key="2">
    <citation type="submission" date="2021-04" db="EMBL/GenBank/DDBJ databases">
        <authorList>
            <person name="Gilroy R."/>
        </authorList>
    </citation>
    <scope>NUCLEOTIDE SEQUENCE</scope>
    <source>
        <strain evidence="6">ChiBcec1-1093</strain>
    </source>
</reference>
<evidence type="ECO:0000313" key="6">
    <source>
        <dbReference type="EMBL" id="HIZ79150.1"/>
    </source>
</evidence>
<dbReference type="SUPFAM" id="SSF51905">
    <property type="entry name" value="FAD/NAD(P)-binding domain"/>
    <property type="match status" value="1"/>
</dbReference>
<dbReference type="InterPro" id="IPR057661">
    <property type="entry name" value="RsdA/BaiN/AoA(So)_Rossmann"/>
</dbReference>
<dbReference type="InterPro" id="IPR036188">
    <property type="entry name" value="FAD/NAD-bd_sf"/>
</dbReference>
<dbReference type="Pfam" id="PF03486">
    <property type="entry name" value="HI0933_like"/>
    <property type="match status" value="1"/>
</dbReference>
<comment type="caution">
    <text evidence="6">The sequence shown here is derived from an EMBL/GenBank/DDBJ whole genome shotgun (WGS) entry which is preliminary data.</text>
</comment>
<evidence type="ECO:0000259" key="4">
    <source>
        <dbReference type="Pfam" id="PF03486"/>
    </source>
</evidence>
<accession>A0A9D2GHU1</accession>
<keyword evidence="3" id="KW-0274">FAD</keyword>
<evidence type="ECO:0000256" key="2">
    <source>
        <dbReference type="ARBA" id="ARBA00022630"/>
    </source>
</evidence>
<dbReference type="InterPro" id="IPR055178">
    <property type="entry name" value="RsdA/BaiN/AoA(So)-like_dom"/>
</dbReference>
<organism evidence="6 7">
    <name type="scientific">Candidatus Lachnoclostridium stercorigallinarum</name>
    <dbReference type="NCBI Taxonomy" id="2838634"/>
    <lineage>
        <taxon>Bacteria</taxon>
        <taxon>Bacillati</taxon>
        <taxon>Bacillota</taxon>
        <taxon>Clostridia</taxon>
        <taxon>Lachnospirales</taxon>
        <taxon>Lachnospiraceae</taxon>
    </lineage>
</organism>
<comment type="cofactor">
    <cofactor evidence="1">
        <name>FAD</name>
        <dbReference type="ChEBI" id="CHEBI:57692"/>
    </cofactor>
</comment>
<dbReference type="Pfam" id="PF22780">
    <property type="entry name" value="HI0933_like_1st"/>
    <property type="match status" value="1"/>
</dbReference>
<dbReference type="AlphaFoldDB" id="A0A9D2GHU1"/>
<dbReference type="PANTHER" id="PTHR42887:SF2">
    <property type="entry name" value="OS12G0638800 PROTEIN"/>
    <property type="match status" value="1"/>
</dbReference>
<dbReference type="PANTHER" id="PTHR42887">
    <property type="entry name" value="OS12G0638800 PROTEIN"/>
    <property type="match status" value="1"/>
</dbReference>
<dbReference type="PRINTS" id="PR00368">
    <property type="entry name" value="FADPNR"/>
</dbReference>
<dbReference type="Gene3D" id="3.50.50.60">
    <property type="entry name" value="FAD/NAD(P)-binding domain"/>
    <property type="match status" value="1"/>
</dbReference>
<dbReference type="InterPro" id="IPR004792">
    <property type="entry name" value="BaiN-like"/>
</dbReference>
<dbReference type="Gene3D" id="2.40.30.10">
    <property type="entry name" value="Translation factors"/>
    <property type="match status" value="1"/>
</dbReference>
<dbReference type="InterPro" id="IPR023166">
    <property type="entry name" value="BaiN-like_dom_sf"/>
</dbReference>
<gene>
    <name evidence="6" type="ORF">IAA17_05125</name>
</gene>
<evidence type="ECO:0000313" key="7">
    <source>
        <dbReference type="Proteomes" id="UP000824101"/>
    </source>
</evidence>
<keyword evidence="2" id="KW-0285">Flavoprotein</keyword>
<evidence type="ECO:0000259" key="5">
    <source>
        <dbReference type="Pfam" id="PF22780"/>
    </source>
</evidence>
<evidence type="ECO:0000256" key="3">
    <source>
        <dbReference type="ARBA" id="ARBA00022827"/>
    </source>
</evidence>
<dbReference type="SUPFAM" id="SSF160996">
    <property type="entry name" value="HI0933 insert domain-like"/>
    <property type="match status" value="1"/>
</dbReference>
<reference evidence="6" key="1">
    <citation type="journal article" date="2021" name="PeerJ">
        <title>Extensive microbial diversity within the chicken gut microbiome revealed by metagenomics and culture.</title>
        <authorList>
            <person name="Gilroy R."/>
            <person name="Ravi A."/>
            <person name="Getino M."/>
            <person name="Pursley I."/>
            <person name="Horton D.L."/>
            <person name="Alikhan N.F."/>
            <person name="Baker D."/>
            <person name="Gharbi K."/>
            <person name="Hall N."/>
            <person name="Watson M."/>
            <person name="Adriaenssens E.M."/>
            <person name="Foster-Nyarko E."/>
            <person name="Jarju S."/>
            <person name="Secka A."/>
            <person name="Antonio M."/>
            <person name="Oren A."/>
            <person name="Chaudhuri R.R."/>
            <person name="La Ragione R."/>
            <person name="Hildebrand F."/>
            <person name="Pallen M.J."/>
        </authorList>
    </citation>
    <scope>NUCLEOTIDE SEQUENCE</scope>
    <source>
        <strain evidence="6">ChiBcec1-1093</strain>
    </source>
</reference>
<dbReference type="Proteomes" id="UP000824101">
    <property type="component" value="Unassembled WGS sequence"/>
</dbReference>
<evidence type="ECO:0000256" key="1">
    <source>
        <dbReference type="ARBA" id="ARBA00001974"/>
    </source>
</evidence>
<feature type="domain" description="RsdA/BaiN/AoA(So)-like Rossmann fold-like" evidence="4">
    <location>
        <begin position="13"/>
        <end position="430"/>
    </location>
</feature>
<feature type="domain" description="RsdA/BaiN/AoA(So)-like insert" evidence="5">
    <location>
        <begin position="216"/>
        <end position="377"/>
    </location>
</feature>